<dbReference type="OrthoDB" id="569576at2"/>
<sequence>MHLANHLTNIDQFFPPEEQRKYVMQLQGQVGLTRCRAEYFVKLWAYLLLKQEYELGKKPKLPLTQLDFPEGSVPCTHREAQELFYSDSERGSDRAAGMMLDKLVGLGLIEKNFDGNTICIRVRWRSQHPDPANPENTSQNPETIQLIPDAFNPRIDTIPVGSFLAHYYNWINKKNTIVPHRIARILRTWANQYPAGMRVLRHPETQNAIAFYILYPVAAESEENFFLPPGKSLYLNTDVEIDPIKIAKPGDTSCTSLHVRGWQIDFPYKNQNSIKQLLKDVKNTLDIVQADFPNLCDIYTLPMHPADQQLASALGFQNTTPDQMRSLCWMYIPLDKFVAVDLDRAISTLKFD</sequence>
<organism evidence="1 2">
    <name type="scientific">Brunnivagina elsteri CCALA 953</name>
    <dbReference type="NCBI Taxonomy" id="987040"/>
    <lineage>
        <taxon>Bacteria</taxon>
        <taxon>Bacillati</taxon>
        <taxon>Cyanobacteriota</taxon>
        <taxon>Cyanophyceae</taxon>
        <taxon>Nostocales</taxon>
        <taxon>Calotrichaceae</taxon>
        <taxon>Brunnivagina</taxon>
    </lineage>
</organism>
<name>A0A2A2TD44_9CYAN</name>
<accession>A0A2A2TD44</accession>
<keyword evidence="2" id="KW-1185">Reference proteome</keyword>
<dbReference type="Proteomes" id="UP000218238">
    <property type="component" value="Unassembled WGS sequence"/>
</dbReference>
<dbReference type="AlphaFoldDB" id="A0A2A2TD44"/>
<dbReference type="RefSeq" id="WP_095724009.1">
    <property type="nucleotide sequence ID" value="NZ_NTFS01000356.1"/>
</dbReference>
<dbReference type="EMBL" id="NTFS01000356">
    <property type="protein sequence ID" value="PAX51652.1"/>
    <property type="molecule type" value="Genomic_DNA"/>
</dbReference>
<proteinExistence type="predicted"/>
<protein>
    <submittedName>
        <fullName evidence="1">Uncharacterized protein</fullName>
    </submittedName>
</protein>
<gene>
    <name evidence="1" type="ORF">CK510_23640</name>
</gene>
<evidence type="ECO:0000313" key="2">
    <source>
        <dbReference type="Proteomes" id="UP000218238"/>
    </source>
</evidence>
<comment type="caution">
    <text evidence="1">The sequence shown here is derived from an EMBL/GenBank/DDBJ whole genome shotgun (WGS) entry which is preliminary data.</text>
</comment>
<reference evidence="1 2" key="1">
    <citation type="submission" date="2017-08" db="EMBL/GenBank/DDBJ databases">
        <title>Draft genome sequence of filamentous cyanobacterium Calothrix elsteri CCALA 953.</title>
        <authorList>
            <person name="Gagunashvili A.N."/>
            <person name="Elster J."/>
            <person name="Andresson O.S."/>
        </authorList>
    </citation>
    <scope>NUCLEOTIDE SEQUENCE [LARGE SCALE GENOMIC DNA]</scope>
    <source>
        <strain evidence="1 2">CCALA 953</strain>
    </source>
</reference>
<evidence type="ECO:0000313" key="1">
    <source>
        <dbReference type="EMBL" id="PAX51652.1"/>
    </source>
</evidence>